<reference evidence="1" key="1">
    <citation type="submission" date="2020-04" db="EMBL/GenBank/DDBJ databases">
        <authorList>
            <person name="Chiriac C."/>
            <person name="Salcher M."/>
            <person name="Ghai R."/>
            <person name="Kavagutti S V."/>
        </authorList>
    </citation>
    <scope>NUCLEOTIDE SEQUENCE</scope>
</reference>
<proteinExistence type="predicted"/>
<dbReference type="Gene3D" id="1.10.3790.10">
    <property type="entry name" value="NinB"/>
    <property type="match status" value="1"/>
</dbReference>
<sequence>MIYKLENSKQAHTLILTLWEKIKTALDAGKCLTLEIKAESKTRDQEEKYHAMIGEIAKQAQHQGARW</sequence>
<dbReference type="EMBL" id="LR796261">
    <property type="protein sequence ID" value="CAB4132245.1"/>
    <property type="molecule type" value="Genomic_DNA"/>
</dbReference>
<organism evidence="1">
    <name type="scientific">uncultured Caudovirales phage</name>
    <dbReference type="NCBI Taxonomy" id="2100421"/>
    <lineage>
        <taxon>Viruses</taxon>
        <taxon>Duplodnaviria</taxon>
        <taxon>Heunggongvirae</taxon>
        <taxon>Uroviricota</taxon>
        <taxon>Caudoviricetes</taxon>
        <taxon>Peduoviridae</taxon>
        <taxon>Maltschvirus</taxon>
        <taxon>Maltschvirus maltsch</taxon>
    </lineage>
</organism>
<dbReference type="Pfam" id="PF05772">
    <property type="entry name" value="NinB"/>
    <property type="match status" value="1"/>
</dbReference>
<name>A0A6J5LE25_9CAUD</name>
<protein>
    <submittedName>
        <fullName evidence="1">Recombinase NinB</fullName>
    </submittedName>
</protein>
<dbReference type="InterPro" id="IPR036619">
    <property type="entry name" value="NinB_sf"/>
</dbReference>
<accession>A0A6J5LE25</accession>
<gene>
    <name evidence="1" type="ORF">UFOVP259_1</name>
</gene>
<dbReference type="SUPFAM" id="SSF103370">
    <property type="entry name" value="NinB"/>
    <property type="match status" value="1"/>
</dbReference>
<evidence type="ECO:0000313" key="1">
    <source>
        <dbReference type="EMBL" id="CAB4132245.1"/>
    </source>
</evidence>
<dbReference type="InterPro" id="IPR008711">
    <property type="entry name" value="Recombinase_NinB"/>
</dbReference>
<feature type="non-terminal residue" evidence="1">
    <location>
        <position position="67"/>
    </location>
</feature>